<dbReference type="Gene3D" id="1.10.443.10">
    <property type="entry name" value="Intergrase catalytic core"/>
    <property type="match status" value="1"/>
</dbReference>
<comment type="caution">
    <text evidence="6">The sequence shown here is derived from an EMBL/GenBank/DDBJ whole genome shotgun (WGS) entry which is preliminary data.</text>
</comment>
<organism evidence="6 7">
    <name type="scientific">Hoeflea marina</name>
    <dbReference type="NCBI Taxonomy" id="274592"/>
    <lineage>
        <taxon>Bacteria</taxon>
        <taxon>Pseudomonadati</taxon>
        <taxon>Pseudomonadota</taxon>
        <taxon>Alphaproteobacteria</taxon>
        <taxon>Hyphomicrobiales</taxon>
        <taxon>Rhizobiaceae</taxon>
        <taxon>Hoeflea</taxon>
    </lineage>
</organism>
<gene>
    <name evidence="6" type="ORF">DFR52_10354</name>
</gene>
<evidence type="ECO:0000313" key="7">
    <source>
        <dbReference type="Proteomes" id="UP000246352"/>
    </source>
</evidence>
<proteinExistence type="predicted"/>
<accession>A0A317PJB0</accession>
<dbReference type="GO" id="GO:0015074">
    <property type="term" value="P:DNA integration"/>
    <property type="evidence" value="ECO:0007669"/>
    <property type="project" value="UniProtKB-KW"/>
</dbReference>
<dbReference type="InterPro" id="IPR011010">
    <property type="entry name" value="DNA_brk_join_enz"/>
</dbReference>
<dbReference type="PROSITE" id="PS51900">
    <property type="entry name" value="CB"/>
    <property type="match status" value="1"/>
</dbReference>
<keyword evidence="2 4" id="KW-0238">DNA-binding</keyword>
<dbReference type="EMBL" id="QGTR01000003">
    <property type="protein sequence ID" value="PWV99857.1"/>
    <property type="molecule type" value="Genomic_DNA"/>
</dbReference>
<evidence type="ECO:0000313" key="6">
    <source>
        <dbReference type="EMBL" id="PWV99857.1"/>
    </source>
</evidence>
<keyword evidence="1" id="KW-0229">DNA integration</keyword>
<dbReference type="SUPFAM" id="SSF56349">
    <property type="entry name" value="DNA breaking-rejoining enzymes"/>
    <property type="match status" value="1"/>
</dbReference>
<feature type="domain" description="Core-binding (CB)" evidence="5">
    <location>
        <begin position="127"/>
        <end position="212"/>
    </location>
</feature>
<dbReference type="Gene3D" id="1.10.150.130">
    <property type="match status" value="1"/>
</dbReference>
<dbReference type="GO" id="GO:0003677">
    <property type="term" value="F:DNA binding"/>
    <property type="evidence" value="ECO:0007669"/>
    <property type="project" value="UniProtKB-UniRule"/>
</dbReference>
<reference evidence="6 7" key="1">
    <citation type="submission" date="2018-05" db="EMBL/GenBank/DDBJ databases">
        <title>Genomic Encyclopedia of Type Strains, Phase IV (KMG-IV): sequencing the most valuable type-strain genomes for metagenomic binning, comparative biology and taxonomic classification.</title>
        <authorList>
            <person name="Goeker M."/>
        </authorList>
    </citation>
    <scope>NUCLEOTIDE SEQUENCE [LARGE SCALE GENOMIC DNA]</scope>
    <source>
        <strain evidence="6 7">DSM 16791</strain>
    </source>
</reference>
<dbReference type="InterPro" id="IPR010998">
    <property type="entry name" value="Integrase_recombinase_N"/>
</dbReference>
<dbReference type="Proteomes" id="UP000246352">
    <property type="component" value="Unassembled WGS sequence"/>
</dbReference>
<dbReference type="InterPro" id="IPR004107">
    <property type="entry name" value="Integrase_SAM-like_N"/>
</dbReference>
<evidence type="ECO:0000256" key="1">
    <source>
        <dbReference type="ARBA" id="ARBA00022908"/>
    </source>
</evidence>
<evidence type="ECO:0000259" key="5">
    <source>
        <dbReference type="PROSITE" id="PS51900"/>
    </source>
</evidence>
<dbReference type="InterPro" id="IPR044068">
    <property type="entry name" value="CB"/>
</dbReference>
<evidence type="ECO:0000256" key="4">
    <source>
        <dbReference type="PROSITE-ProRule" id="PRU01248"/>
    </source>
</evidence>
<keyword evidence="7" id="KW-1185">Reference proteome</keyword>
<protein>
    <submittedName>
        <fullName evidence="6">Integrase</fullName>
    </submittedName>
</protein>
<dbReference type="AlphaFoldDB" id="A0A317PJB0"/>
<dbReference type="InterPro" id="IPR013762">
    <property type="entry name" value="Integrase-like_cat_sf"/>
</dbReference>
<evidence type="ECO:0000256" key="3">
    <source>
        <dbReference type="ARBA" id="ARBA00023172"/>
    </source>
</evidence>
<dbReference type="Pfam" id="PF02899">
    <property type="entry name" value="Phage_int_SAM_1"/>
    <property type="match status" value="1"/>
</dbReference>
<evidence type="ECO:0000256" key="2">
    <source>
        <dbReference type="ARBA" id="ARBA00023125"/>
    </source>
</evidence>
<sequence length="451" mass="50042">MAQRMKPARLEQLAVDMKEYLSADGERRSTLAFSLLSNYPALKIAVGPDFAAALATMNGADTDAALKSHGLHVDTESKRLLDLQMALLMGEAHRGLEARRSGDYSPVQALESAPNFEAAIPRDSSGFAGERLTFEFLLHHKAKTTSIRPKTVTDNRSYLRKFATFLGHDDARRVTKADVRRWRDRLMQTKLSPKTITDRYLSSVRAVLSHGVKEFDLPFNAASGIVDNRAPAVPTGSKGYSEEQAVQILSATFNGSSKALSVPHKRASFWVPWLLAYTGLRVTEITQLQGKRLRQEDGIPHLFITPEDGGTKSGKAWVVGIHRHLIDLGFLRMVQGVGEGPLFYEPYPEGTDLATIPGRSRASATGDRVVNWITKELGIMAPLGRPNHAWRHLFTTRSRLCGMDKEARDFMLGSRSGTDAREGYGDWPPVVLDAEINKQQCFEVEDTGWRP</sequence>
<name>A0A317PJB0_9HYPH</name>
<keyword evidence="3" id="KW-0233">DNA recombination</keyword>
<dbReference type="GO" id="GO:0006310">
    <property type="term" value="P:DNA recombination"/>
    <property type="evidence" value="ECO:0007669"/>
    <property type="project" value="UniProtKB-KW"/>
</dbReference>